<dbReference type="InterPro" id="IPR006657">
    <property type="entry name" value="MoPterin_dinucl-bd_dom"/>
</dbReference>
<evidence type="ECO:0000313" key="7">
    <source>
        <dbReference type="Proteomes" id="UP001501624"/>
    </source>
</evidence>
<dbReference type="SMART" id="SM00926">
    <property type="entry name" value="Molybdop_Fe4S4"/>
    <property type="match status" value="1"/>
</dbReference>
<keyword evidence="2" id="KW-0479">Metal-binding</keyword>
<dbReference type="SUPFAM" id="SSF50692">
    <property type="entry name" value="ADC-like"/>
    <property type="match status" value="1"/>
</dbReference>
<dbReference type="InterPro" id="IPR009010">
    <property type="entry name" value="Asp_de-COase-like_dom_sf"/>
</dbReference>
<gene>
    <name evidence="6" type="ORF">GCM10022380_83010</name>
</gene>
<dbReference type="InterPro" id="IPR050123">
    <property type="entry name" value="Prok_molybdopt-oxidoreductase"/>
</dbReference>
<evidence type="ECO:0000256" key="1">
    <source>
        <dbReference type="ARBA" id="ARBA00022485"/>
    </source>
</evidence>
<keyword evidence="1" id="KW-0004">4Fe-4S</keyword>
<evidence type="ECO:0000256" key="4">
    <source>
        <dbReference type="ARBA" id="ARBA00023014"/>
    </source>
</evidence>
<evidence type="ECO:0000256" key="3">
    <source>
        <dbReference type="ARBA" id="ARBA00023004"/>
    </source>
</evidence>
<proteinExistence type="predicted"/>
<comment type="caution">
    <text evidence="6">The sequence shown here is derived from an EMBL/GenBank/DDBJ whole genome shotgun (WGS) entry which is preliminary data.</text>
</comment>
<keyword evidence="3" id="KW-0408">Iron</keyword>
<dbReference type="Gene3D" id="3.40.50.740">
    <property type="match status" value="1"/>
</dbReference>
<dbReference type="Gene3D" id="3.40.228.10">
    <property type="entry name" value="Dimethylsulfoxide Reductase, domain 2"/>
    <property type="match status" value="1"/>
</dbReference>
<dbReference type="SUPFAM" id="SSF53706">
    <property type="entry name" value="Formate dehydrogenase/DMSO reductase, domains 1-3"/>
    <property type="match status" value="1"/>
</dbReference>
<dbReference type="Pfam" id="PF01568">
    <property type="entry name" value="Molydop_binding"/>
    <property type="match status" value="1"/>
</dbReference>
<dbReference type="InterPro" id="IPR006963">
    <property type="entry name" value="Mopterin_OxRdtase_4Fe-4S_dom"/>
</dbReference>
<dbReference type="CDD" id="cd00508">
    <property type="entry name" value="MopB_CT_Fdh-Nap-like"/>
    <property type="match status" value="1"/>
</dbReference>
<dbReference type="InterPro" id="IPR006656">
    <property type="entry name" value="Mopterin_OxRdtase"/>
</dbReference>
<evidence type="ECO:0000256" key="2">
    <source>
        <dbReference type="ARBA" id="ARBA00022723"/>
    </source>
</evidence>
<evidence type="ECO:0000313" key="6">
    <source>
        <dbReference type="EMBL" id="GAA3852481.1"/>
    </source>
</evidence>
<dbReference type="PANTHER" id="PTHR43105">
    <property type="entry name" value="RESPIRATORY NITRATE REDUCTASE"/>
    <property type="match status" value="1"/>
</dbReference>
<protein>
    <submittedName>
        <fullName evidence="6">Molybdopterin oxidoreductase family protein</fullName>
    </submittedName>
</protein>
<dbReference type="Pfam" id="PF00384">
    <property type="entry name" value="Molybdopterin"/>
    <property type="match status" value="1"/>
</dbReference>
<dbReference type="Gene3D" id="2.40.40.20">
    <property type="match status" value="1"/>
</dbReference>
<keyword evidence="4" id="KW-0411">Iron-sulfur</keyword>
<dbReference type="PANTHER" id="PTHR43105:SF10">
    <property type="entry name" value="NADH-QUINONE OXIDOREDUCTASE SUBUNIT G"/>
    <property type="match status" value="1"/>
</dbReference>
<dbReference type="EMBL" id="BAABCM010000020">
    <property type="protein sequence ID" value="GAA3852481.1"/>
    <property type="molecule type" value="Genomic_DNA"/>
</dbReference>
<accession>A0ABP7JSE8</accession>
<reference evidence="7" key="1">
    <citation type="journal article" date="2019" name="Int. J. Syst. Evol. Microbiol.">
        <title>The Global Catalogue of Microorganisms (GCM) 10K type strain sequencing project: providing services to taxonomists for standard genome sequencing and annotation.</title>
        <authorList>
            <consortium name="The Broad Institute Genomics Platform"/>
            <consortium name="The Broad Institute Genome Sequencing Center for Infectious Disease"/>
            <person name="Wu L."/>
            <person name="Ma J."/>
        </authorList>
    </citation>
    <scope>NUCLEOTIDE SEQUENCE [LARGE SCALE GENOMIC DNA]</scope>
    <source>
        <strain evidence="7">JCM 17017</strain>
    </source>
</reference>
<organism evidence="6 7">
    <name type="scientific">Amycolatopsis tucumanensis</name>
    <dbReference type="NCBI Taxonomy" id="401106"/>
    <lineage>
        <taxon>Bacteria</taxon>
        <taxon>Bacillati</taxon>
        <taxon>Actinomycetota</taxon>
        <taxon>Actinomycetes</taxon>
        <taxon>Pseudonocardiales</taxon>
        <taxon>Pseudonocardiaceae</taxon>
        <taxon>Amycolatopsis</taxon>
    </lineage>
</organism>
<dbReference type="Gene3D" id="2.20.25.90">
    <property type="entry name" value="ADC-like domains"/>
    <property type="match status" value="1"/>
</dbReference>
<dbReference type="Proteomes" id="UP001501624">
    <property type="component" value="Unassembled WGS sequence"/>
</dbReference>
<name>A0ABP7JSE8_9PSEU</name>
<sequence>MTLTAEPQVKVATHCPYCALQCGMSLSGTAVAPREFPTNGGGLCQKGWTSGSLLTTPARLTTPLVRVDGELVPATWDDALDLVARRIAEVQAEHGRDGVALFGGGGLTNEKSYLLGKFARVALGTSQVDYNGRFCMSSAAAAGNKAFGLDRGLPFPLTDVGGADAVLLIGSNPAETMPPFMQHLRRAIDTGGLVVVDPRRTPTADQASLHLAPAPGTDLALALGILHALVAEGLFDRDYVEQRTRGFDAVWQIAARWWPERVERITGVAAADQRRVATLLANARNAYILTARGTEQHASGSDTVSAWINLALALGLPGREGSGYGCLTGQGNGQGGREHGQKADQLPGYRKIDDPAAREHVARVWGVDPAELPGPGRSAYELLDALGTETGPRAMLVFGSNVVVSAPRSAHVADRLRSLDLLVVADFVLSETAAMADVVLPVTQWAEESGTMTNLEGRILLRQKAIDPPAGVRSDLEVLSGLAQRLGQPAGRFPVEAKTVFAELREASRGGLADYSGVTYERLHDGEALYWPVPGTEHAGTPRMFLDSFAHPDGRARFVPVEHRGPAEPTDDEFPLIATTGRVLQHYQSGAQTRLVGELNDVVPEAYVEVHPDTAARAGLADGDWAAVVSRRGETTARVRCVASMRPDTVFLPFHFPGAQRANLLTNPALDPTSRMPEFKVCAVRLTTKDGAE</sequence>
<keyword evidence="7" id="KW-1185">Reference proteome</keyword>
<evidence type="ECO:0000259" key="5">
    <source>
        <dbReference type="SMART" id="SM00926"/>
    </source>
</evidence>
<feature type="domain" description="4Fe-4S Mo/W bis-MGD-type" evidence="5">
    <location>
        <begin position="8"/>
        <end position="56"/>
    </location>
</feature>